<dbReference type="EMBL" id="VEVQ02000006">
    <property type="protein sequence ID" value="NHN26120.1"/>
    <property type="molecule type" value="Genomic_DNA"/>
</dbReference>
<gene>
    <name evidence="1" type="ORF">FIA58_010570</name>
</gene>
<evidence type="ECO:0000313" key="2">
    <source>
        <dbReference type="Proteomes" id="UP000817854"/>
    </source>
</evidence>
<evidence type="ECO:0000313" key="1">
    <source>
        <dbReference type="EMBL" id="NHN26120.1"/>
    </source>
</evidence>
<evidence type="ECO:0008006" key="3">
    <source>
        <dbReference type="Google" id="ProtNLM"/>
    </source>
</evidence>
<proteinExistence type="predicted"/>
<dbReference type="Proteomes" id="UP000817854">
    <property type="component" value="Unassembled WGS sequence"/>
</dbReference>
<reference evidence="1" key="2">
    <citation type="submission" date="2020-02" db="EMBL/GenBank/DDBJ databases">
        <title>Flavobacterium profundi sp. nov., isolated from a deep-sea seamount.</title>
        <authorList>
            <person name="Zhang D.-C."/>
        </authorList>
    </citation>
    <scope>NUCLEOTIDE SEQUENCE</scope>
    <source>
        <strain evidence="1">EC11</strain>
    </source>
</reference>
<accession>A0ABX0IQM0</accession>
<comment type="caution">
    <text evidence="1">The sequence shown here is derived from an EMBL/GenBank/DDBJ whole genome shotgun (WGS) entry which is preliminary data.</text>
</comment>
<organism evidence="1 2">
    <name type="scientific">Flavobacterium jejuense</name>
    <dbReference type="NCBI Taxonomy" id="1544455"/>
    <lineage>
        <taxon>Bacteria</taxon>
        <taxon>Pseudomonadati</taxon>
        <taxon>Bacteroidota</taxon>
        <taxon>Flavobacteriia</taxon>
        <taxon>Flavobacteriales</taxon>
        <taxon>Flavobacteriaceae</taxon>
        <taxon>Flavobacterium</taxon>
    </lineage>
</organism>
<reference evidence="1" key="1">
    <citation type="submission" date="2019-05" db="EMBL/GenBank/DDBJ databases">
        <authorList>
            <person name="Lianzixin W."/>
        </authorList>
    </citation>
    <scope>NUCLEOTIDE SEQUENCE</scope>
    <source>
        <strain evidence="1">EC11</strain>
    </source>
</reference>
<sequence>MKYLFFVIIVSFLFQSSNRINDMVSNKLPTYEEAMKFKFGSKTEYEVYEKKGKGYYRSFNHKMTKGPKIKLKIAINTDNYRDFPGRQQNVKLENGYLAGFDGGEFGGSLYWFGNNGIDNYKICNGRIKDIILNEDTIFVMEGLSHLGSNNGKILELELNNGKWVSKEFLNLKQVPYAAKLNSKNELIVLTSKQLLKIGLDKKMTELISDGFWSSLYPNSSIILNDVVFFGMRNGLLKMDLNTDKAEWLTE</sequence>
<name>A0ABX0IQM0_9FLAO</name>
<dbReference type="RefSeq" id="WP_140962449.1">
    <property type="nucleotide sequence ID" value="NZ_VEVQ02000006.1"/>
</dbReference>
<keyword evidence="2" id="KW-1185">Reference proteome</keyword>
<protein>
    <recommendedName>
        <fullName evidence="3">Glutamine cyclotransferase</fullName>
    </recommendedName>
</protein>